<dbReference type="AlphaFoldDB" id="F9WPZ5"/>
<name>F9WPZ5_TRYVY</name>
<dbReference type="PANTHER" id="PTHR36688">
    <property type="entry name" value="ENDO/EXONUCLEASE/PHOSPHATASE DOMAIN-CONTAINING PROTEIN"/>
    <property type="match status" value="1"/>
</dbReference>
<dbReference type="EMBL" id="CAEX01003831">
    <property type="protein sequence ID" value="CCD19622.1"/>
    <property type="molecule type" value="Genomic_DNA"/>
</dbReference>
<gene>
    <name evidence="1" type="ORF">TvY486_0023280</name>
</gene>
<keyword evidence="2" id="KW-1185">Reference proteome</keyword>
<evidence type="ECO:0000313" key="2">
    <source>
        <dbReference type="Proteomes" id="UP000009027"/>
    </source>
</evidence>
<organism evidence="1 2">
    <name type="scientific">Trypanosoma vivax (strain Y486)</name>
    <dbReference type="NCBI Taxonomy" id="1055687"/>
    <lineage>
        <taxon>Eukaryota</taxon>
        <taxon>Discoba</taxon>
        <taxon>Euglenozoa</taxon>
        <taxon>Kinetoplastea</taxon>
        <taxon>Metakinetoplastina</taxon>
        <taxon>Trypanosomatida</taxon>
        <taxon>Trypanosomatidae</taxon>
        <taxon>Trypanosoma</taxon>
        <taxon>Duttonella</taxon>
    </lineage>
</organism>
<proteinExistence type="predicted"/>
<dbReference type="PANTHER" id="PTHR36688:SF2">
    <property type="entry name" value="ENDONUCLEASE_EXONUCLEASE_PHOSPHATASE DOMAIN-CONTAINING PROTEIN"/>
    <property type="match status" value="1"/>
</dbReference>
<evidence type="ECO:0000313" key="1">
    <source>
        <dbReference type="EMBL" id="CCD19622.1"/>
    </source>
</evidence>
<protein>
    <submittedName>
        <fullName evidence="1">Retrotransposon hot spot protein (RHS)</fullName>
    </submittedName>
</protein>
<dbReference type="Proteomes" id="UP000009027">
    <property type="component" value="Unassembled WGS sequence"/>
</dbReference>
<dbReference type="InterPro" id="IPR052560">
    <property type="entry name" value="RdDP_mobile_element"/>
</dbReference>
<sequence length="274" mass="30946">MVQECKNERKSVALIRWRRKVLADTLLSRGTENGSKLSTADSTSWNLVKSIYAPRPLTSPVLAVGGHTLTKRQQAQAMAQMYMARSTKAPHAPEMKIRSARRTTFRHIAEEDLDVALRELSSGTVPGDDEIHCEELRHRGKAAMKCVLRLFGCSWPTGQVPAKWRHGIIVSLLKQNKPASSMASFLPVTLTSTLCKLMERIAARRVRDCIEAKLQSQQFGEGRAQRRRRLRSLTIRVLSIQLIAAALSRSFCLLVLRHIWWRGSRVVCKGTRPR</sequence>
<dbReference type="VEuPathDB" id="TriTrypDB:TvY486_0023280"/>
<accession>F9WPZ5</accession>
<reference evidence="1 2" key="1">
    <citation type="journal article" date="2012" name="Proc. Natl. Acad. Sci. U.S.A.">
        <title>Antigenic diversity is generated by distinct evolutionary mechanisms in African trypanosome species.</title>
        <authorList>
            <person name="Jackson A.P."/>
            <person name="Berry A."/>
            <person name="Aslett M."/>
            <person name="Allison H.C."/>
            <person name="Burton P."/>
            <person name="Vavrova-Anderson J."/>
            <person name="Brown R."/>
            <person name="Browne H."/>
            <person name="Corton N."/>
            <person name="Hauser H."/>
            <person name="Gamble J."/>
            <person name="Gilderthorp R."/>
            <person name="Marcello L."/>
            <person name="McQuillan J."/>
            <person name="Otto T.D."/>
            <person name="Quail M.A."/>
            <person name="Sanders M.J."/>
            <person name="van Tonder A."/>
            <person name="Ginger M.L."/>
            <person name="Field M.C."/>
            <person name="Barry J.D."/>
            <person name="Hertz-Fowler C."/>
            <person name="Berriman M."/>
        </authorList>
    </citation>
    <scope>NUCLEOTIDE SEQUENCE</scope>
    <source>
        <strain evidence="1 2">Y486</strain>
    </source>
</reference>